<name>A0AAV3NNV0_LITER</name>
<dbReference type="PANTHER" id="PTHR10209:SF714">
    <property type="entry name" value="1-AMINOCYCLOPROPANE-1-CARBOXYLATE OXIDASE HOMOLOG 11-RELATED"/>
    <property type="match status" value="1"/>
</dbReference>
<keyword evidence="3" id="KW-0408">Iron</keyword>
<keyword evidence="6" id="KW-1185">Reference proteome</keyword>
<gene>
    <name evidence="5" type="ORF">LIER_35324</name>
</gene>
<evidence type="ECO:0000256" key="1">
    <source>
        <dbReference type="ARBA" id="ARBA00022723"/>
    </source>
</evidence>
<dbReference type="AlphaFoldDB" id="A0AAV3NNV0"/>
<protein>
    <submittedName>
        <fullName evidence="5">Oxidoreductase</fullName>
    </submittedName>
</protein>
<evidence type="ECO:0000313" key="5">
    <source>
        <dbReference type="EMBL" id="GAA0141059.1"/>
    </source>
</evidence>
<organism evidence="5 6">
    <name type="scientific">Lithospermum erythrorhizon</name>
    <name type="common">Purple gromwell</name>
    <name type="synonym">Lithospermum officinale var. erythrorhizon</name>
    <dbReference type="NCBI Taxonomy" id="34254"/>
    <lineage>
        <taxon>Eukaryota</taxon>
        <taxon>Viridiplantae</taxon>
        <taxon>Streptophyta</taxon>
        <taxon>Embryophyta</taxon>
        <taxon>Tracheophyta</taxon>
        <taxon>Spermatophyta</taxon>
        <taxon>Magnoliopsida</taxon>
        <taxon>eudicotyledons</taxon>
        <taxon>Gunneridae</taxon>
        <taxon>Pentapetalae</taxon>
        <taxon>asterids</taxon>
        <taxon>lamiids</taxon>
        <taxon>Boraginales</taxon>
        <taxon>Boraginaceae</taxon>
        <taxon>Boraginoideae</taxon>
        <taxon>Lithospermeae</taxon>
        <taxon>Lithospermum</taxon>
    </lineage>
</organism>
<dbReference type="PANTHER" id="PTHR10209">
    <property type="entry name" value="OXIDOREDUCTASE, 2OG-FE II OXYGENASE FAMILY PROTEIN"/>
    <property type="match status" value="1"/>
</dbReference>
<dbReference type="InterPro" id="IPR026992">
    <property type="entry name" value="DIOX_N"/>
</dbReference>
<evidence type="ECO:0000259" key="4">
    <source>
        <dbReference type="Pfam" id="PF14226"/>
    </source>
</evidence>
<dbReference type="SUPFAM" id="SSF51197">
    <property type="entry name" value="Clavaminate synthase-like"/>
    <property type="match status" value="1"/>
</dbReference>
<accession>A0AAV3NNV0</accession>
<feature type="domain" description="Non-haem dioxygenase N-terminal" evidence="4">
    <location>
        <begin position="61"/>
        <end position="125"/>
    </location>
</feature>
<evidence type="ECO:0000313" key="6">
    <source>
        <dbReference type="Proteomes" id="UP001454036"/>
    </source>
</evidence>
<dbReference type="EMBL" id="BAABME010015416">
    <property type="protein sequence ID" value="GAA0141059.1"/>
    <property type="molecule type" value="Genomic_DNA"/>
</dbReference>
<sequence length="127" mass="14299">MGHQQCDKFDDIVQEVQVFEATKAGIKGLVDSGIKKLPRFCIQQSETSPKNPENGVELPQVPLVDLEGFEDGVRRAKIVEEIRKAAEEWGPFQIINHGVPQDVMDGILQGTKRFHEQPNEAKKELYS</sequence>
<reference evidence="5 6" key="1">
    <citation type="submission" date="2024-01" db="EMBL/GenBank/DDBJ databases">
        <title>The complete chloroplast genome sequence of Lithospermum erythrorhizon: insights into the phylogenetic relationship among Boraginaceae species and the maternal lineages of purple gromwells.</title>
        <authorList>
            <person name="Okada T."/>
            <person name="Watanabe K."/>
        </authorList>
    </citation>
    <scope>NUCLEOTIDE SEQUENCE [LARGE SCALE GENOMIC DNA]</scope>
</reference>
<dbReference type="Proteomes" id="UP001454036">
    <property type="component" value="Unassembled WGS sequence"/>
</dbReference>
<evidence type="ECO:0000256" key="3">
    <source>
        <dbReference type="ARBA" id="ARBA00023004"/>
    </source>
</evidence>
<dbReference type="InterPro" id="IPR027443">
    <property type="entry name" value="IPNS-like_sf"/>
</dbReference>
<evidence type="ECO:0000256" key="2">
    <source>
        <dbReference type="ARBA" id="ARBA00023002"/>
    </source>
</evidence>
<dbReference type="Pfam" id="PF14226">
    <property type="entry name" value="DIOX_N"/>
    <property type="match status" value="1"/>
</dbReference>
<dbReference type="GO" id="GO:0046872">
    <property type="term" value="F:metal ion binding"/>
    <property type="evidence" value="ECO:0007669"/>
    <property type="project" value="UniProtKB-KW"/>
</dbReference>
<comment type="caution">
    <text evidence="5">The sequence shown here is derived from an EMBL/GenBank/DDBJ whole genome shotgun (WGS) entry which is preliminary data.</text>
</comment>
<dbReference type="Gene3D" id="2.60.120.330">
    <property type="entry name" value="B-lactam Antibiotic, Isopenicillin N Synthase, Chain"/>
    <property type="match status" value="1"/>
</dbReference>
<keyword evidence="1" id="KW-0479">Metal-binding</keyword>
<dbReference type="GO" id="GO:0016706">
    <property type="term" value="F:2-oxoglutarate-dependent dioxygenase activity"/>
    <property type="evidence" value="ECO:0007669"/>
    <property type="project" value="UniProtKB-ARBA"/>
</dbReference>
<keyword evidence="2" id="KW-0560">Oxidoreductase</keyword>
<proteinExistence type="predicted"/>